<dbReference type="InterPro" id="IPR054132">
    <property type="entry name" value="Consortin_N"/>
</dbReference>
<evidence type="ECO:0000313" key="5">
    <source>
        <dbReference type="Proteomes" id="UP000694388"/>
    </source>
</evidence>
<evidence type="ECO:0000256" key="1">
    <source>
        <dbReference type="SAM" id="MobiDB-lite"/>
    </source>
</evidence>
<feature type="region of interest" description="Disordered" evidence="1">
    <location>
        <begin position="1"/>
        <end position="45"/>
    </location>
</feature>
<dbReference type="OMA" id="AKFCTTH"/>
<dbReference type="GO" id="GO:0042998">
    <property type="term" value="P:positive regulation of Golgi to plasma membrane protein transport"/>
    <property type="evidence" value="ECO:0007669"/>
    <property type="project" value="InterPro"/>
</dbReference>
<dbReference type="InterPro" id="IPR028129">
    <property type="entry name" value="Consortin_C"/>
</dbReference>
<evidence type="ECO:0008006" key="6">
    <source>
        <dbReference type="Google" id="ProtNLM"/>
    </source>
</evidence>
<dbReference type="Pfam" id="PF22883">
    <property type="entry name" value="Consortin_N"/>
    <property type="match status" value="1"/>
</dbReference>
<proteinExistence type="predicted"/>
<evidence type="ECO:0000313" key="4">
    <source>
        <dbReference type="Ensembl" id="ENSEBUP00000016560.1"/>
    </source>
</evidence>
<feature type="domain" description="Consortin C-terminal" evidence="2">
    <location>
        <begin position="530"/>
        <end position="647"/>
    </location>
</feature>
<feature type="region of interest" description="Disordered" evidence="1">
    <location>
        <begin position="434"/>
        <end position="456"/>
    </location>
</feature>
<evidence type="ECO:0000259" key="2">
    <source>
        <dbReference type="Pfam" id="PF15281"/>
    </source>
</evidence>
<feature type="region of interest" description="Disordered" evidence="1">
    <location>
        <begin position="493"/>
        <end position="512"/>
    </location>
</feature>
<dbReference type="Proteomes" id="UP000694388">
    <property type="component" value="Unplaced"/>
</dbReference>
<sequence length="665" mass="72720">MDSGMLGDRQMRRNTSQWRGEPVPPKSDHCEMDVNKNKDPAGESTAVKSSTLDCHHDQLNNNVDSIVATEGCPGKRRTGDCERVTNKSATPENRGELKRQNGNAVKSRDSTKALSAAIAEQQTQLQESLAMLDEIVKSGDFLSLPRCLHQIVEIYTHEKQYTDALSFIGALECWHKTALAELATMQEHCETAQHTEAWTGSHDAVPALGKVSLPKLCPKDFQIIFTACRTPQARERQQLHVQDEDSLEAPAQDIGPFSCVPEEQPNSGILKLCEALSEPVAQDTMAASVCAAHVTTVAPLKTVPKDMNQEELLQHQAVTMVHQEDPRKMVGVEQNLPEELSNHADYIIPLVLENSLITGVEPCEEQDHLKTPTSGREFGWELTEPPNTECNTSADKAKGVDMMTMQGPLPLNLCASDVTSGETKMEASNGVTMEMSSNDYSQQQQCASDESPSNSDFSDLSVYCTFTSSLITEGDQVDVECSLREESEGIIAEGESSEPRANVLQSKEEEDEKINLDDEARKICIEQVNVPKGLTSILRIRVPGDERVAGGAVKMGLSKRVRFSEPQHSLEQEPEETAGSCLLLLLLMLATVVVSVAGTAAYCRILAVTGGQDTAPEASATCAEFETRAASYYGWLCQTSSQAASWLHQGLALFFVWISDFVTLT</sequence>
<organism evidence="4 5">
    <name type="scientific">Eptatretus burgeri</name>
    <name type="common">Inshore hagfish</name>
    <dbReference type="NCBI Taxonomy" id="7764"/>
    <lineage>
        <taxon>Eukaryota</taxon>
        <taxon>Metazoa</taxon>
        <taxon>Chordata</taxon>
        <taxon>Craniata</taxon>
        <taxon>Vertebrata</taxon>
        <taxon>Cyclostomata</taxon>
        <taxon>Myxini</taxon>
        <taxon>Myxiniformes</taxon>
        <taxon>Myxinidae</taxon>
        <taxon>Eptatretinae</taxon>
        <taxon>Eptatretus</taxon>
    </lineage>
</organism>
<feature type="compositionally biased region" description="Basic and acidic residues" evidence="1">
    <location>
        <begin position="26"/>
        <end position="41"/>
    </location>
</feature>
<dbReference type="GO" id="GO:0005802">
    <property type="term" value="C:trans-Golgi network"/>
    <property type="evidence" value="ECO:0007669"/>
    <property type="project" value="InterPro"/>
</dbReference>
<evidence type="ECO:0000259" key="3">
    <source>
        <dbReference type="Pfam" id="PF22883"/>
    </source>
</evidence>
<feature type="domain" description="Consortin N-terminal" evidence="3">
    <location>
        <begin position="140"/>
        <end position="191"/>
    </location>
</feature>
<dbReference type="AlphaFoldDB" id="A0A8C4QL52"/>
<dbReference type="PANTHER" id="PTHR28581:SF1">
    <property type="entry name" value="CONSORTIN"/>
    <property type="match status" value="1"/>
</dbReference>
<dbReference type="InterPro" id="IPR042318">
    <property type="entry name" value="Consortin"/>
</dbReference>
<dbReference type="Pfam" id="PF15281">
    <property type="entry name" value="Consortin_C"/>
    <property type="match status" value="1"/>
</dbReference>
<name>A0A8C4QL52_EPTBU</name>
<keyword evidence="5" id="KW-1185">Reference proteome</keyword>
<reference evidence="4" key="1">
    <citation type="submission" date="2025-05" db="UniProtKB">
        <authorList>
            <consortium name="Ensembl"/>
        </authorList>
    </citation>
    <scope>IDENTIFICATION</scope>
</reference>
<dbReference type="GO" id="GO:0005886">
    <property type="term" value="C:plasma membrane"/>
    <property type="evidence" value="ECO:0007669"/>
    <property type="project" value="TreeGrafter"/>
</dbReference>
<accession>A0A8C4QL52</accession>
<feature type="region of interest" description="Disordered" evidence="1">
    <location>
        <begin position="366"/>
        <end position="394"/>
    </location>
</feature>
<dbReference type="PANTHER" id="PTHR28581">
    <property type="entry name" value="CONSORTIN"/>
    <property type="match status" value="1"/>
</dbReference>
<dbReference type="Ensembl" id="ENSEBUT00000017105.1">
    <property type="protein sequence ID" value="ENSEBUP00000016529.1"/>
    <property type="gene ID" value="ENSEBUG00000010371.1"/>
</dbReference>
<protein>
    <recommendedName>
        <fullName evidence="6">Consortin C-terminal domain-containing protein</fullName>
    </recommendedName>
</protein>
<feature type="compositionally biased region" description="Polar residues" evidence="1">
    <location>
        <begin position="385"/>
        <end position="394"/>
    </location>
</feature>
<dbReference type="GO" id="GO:0071253">
    <property type="term" value="F:connexin binding"/>
    <property type="evidence" value="ECO:0007669"/>
    <property type="project" value="InterPro"/>
</dbReference>
<dbReference type="GO" id="GO:0030133">
    <property type="term" value="C:transport vesicle"/>
    <property type="evidence" value="ECO:0007669"/>
    <property type="project" value="TreeGrafter"/>
</dbReference>
<dbReference type="Ensembl" id="ENSEBUT00000017135.1">
    <property type="protein sequence ID" value="ENSEBUP00000016560.1"/>
    <property type="gene ID" value="ENSEBUG00000010371.1"/>
</dbReference>